<dbReference type="Proteomes" id="UP001202328">
    <property type="component" value="Unassembled WGS sequence"/>
</dbReference>
<dbReference type="Pfam" id="PF07714">
    <property type="entry name" value="PK_Tyr_Ser-Thr"/>
    <property type="match status" value="1"/>
</dbReference>
<keyword evidence="3" id="KW-1185">Reference proteome</keyword>
<organism evidence="2 3">
    <name type="scientific">Papaver atlanticum</name>
    <dbReference type="NCBI Taxonomy" id="357466"/>
    <lineage>
        <taxon>Eukaryota</taxon>
        <taxon>Viridiplantae</taxon>
        <taxon>Streptophyta</taxon>
        <taxon>Embryophyta</taxon>
        <taxon>Tracheophyta</taxon>
        <taxon>Spermatophyta</taxon>
        <taxon>Magnoliopsida</taxon>
        <taxon>Ranunculales</taxon>
        <taxon>Papaveraceae</taxon>
        <taxon>Papaveroideae</taxon>
        <taxon>Papaver</taxon>
    </lineage>
</organism>
<protein>
    <recommendedName>
        <fullName evidence="1">Serine-threonine/tyrosine-protein kinase catalytic domain-containing protein</fullName>
    </recommendedName>
</protein>
<feature type="domain" description="Serine-threonine/tyrosine-protein kinase catalytic" evidence="1">
    <location>
        <begin position="2"/>
        <end position="40"/>
    </location>
</feature>
<evidence type="ECO:0000313" key="3">
    <source>
        <dbReference type="Proteomes" id="UP001202328"/>
    </source>
</evidence>
<evidence type="ECO:0000259" key="1">
    <source>
        <dbReference type="Pfam" id="PF07714"/>
    </source>
</evidence>
<dbReference type="InterPro" id="IPR001245">
    <property type="entry name" value="Ser-Thr/Tyr_kinase_cat_dom"/>
</dbReference>
<dbReference type="EMBL" id="JAJJMB010012492">
    <property type="protein sequence ID" value="KAI3876545.1"/>
    <property type="molecule type" value="Genomic_DNA"/>
</dbReference>
<dbReference type="SUPFAM" id="SSF56112">
    <property type="entry name" value="Protein kinase-like (PK-like)"/>
    <property type="match status" value="1"/>
</dbReference>
<proteinExistence type="predicted"/>
<evidence type="ECO:0000313" key="2">
    <source>
        <dbReference type="EMBL" id="KAI3876545.1"/>
    </source>
</evidence>
<sequence>MDQRLEIPEVTDSHWVSLIESCWNSEPKCRPTFKELLEKLKVIQKHYADRRPEENNH</sequence>
<accession>A0AAD4X9Y7</accession>
<gene>
    <name evidence="2" type="ORF">MKW98_015928</name>
</gene>
<dbReference type="GO" id="GO:0004672">
    <property type="term" value="F:protein kinase activity"/>
    <property type="evidence" value="ECO:0007669"/>
    <property type="project" value="InterPro"/>
</dbReference>
<dbReference type="Gene3D" id="1.10.510.10">
    <property type="entry name" value="Transferase(Phosphotransferase) domain 1"/>
    <property type="match status" value="1"/>
</dbReference>
<reference evidence="2" key="1">
    <citation type="submission" date="2022-04" db="EMBL/GenBank/DDBJ databases">
        <title>A functionally conserved STORR gene fusion in Papaver species that diverged 16.8 million years ago.</title>
        <authorList>
            <person name="Catania T."/>
        </authorList>
    </citation>
    <scope>NUCLEOTIDE SEQUENCE</scope>
    <source>
        <strain evidence="2">S-188037</strain>
    </source>
</reference>
<dbReference type="InterPro" id="IPR011009">
    <property type="entry name" value="Kinase-like_dom_sf"/>
</dbReference>
<dbReference type="AlphaFoldDB" id="A0AAD4X9Y7"/>
<comment type="caution">
    <text evidence="2">The sequence shown here is derived from an EMBL/GenBank/DDBJ whole genome shotgun (WGS) entry which is preliminary data.</text>
</comment>
<name>A0AAD4X9Y7_9MAGN</name>